<dbReference type="Proteomes" id="UP000077202">
    <property type="component" value="Unassembled WGS sequence"/>
</dbReference>
<evidence type="ECO:0000313" key="1">
    <source>
        <dbReference type="EMBL" id="OAE21856.1"/>
    </source>
</evidence>
<evidence type="ECO:0000313" key="2">
    <source>
        <dbReference type="Proteomes" id="UP000077202"/>
    </source>
</evidence>
<accession>A0A176VPS7</accession>
<comment type="caution">
    <text evidence="1">The sequence shown here is derived from an EMBL/GenBank/DDBJ whole genome shotgun (WGS) entry which is preliminary data.</text>
</comment>
<sequence>MKAAVTSLHLMAKRATSLVDDSFSRERRKSGHALPATFLGSPYSIEVSDPPAQAPREGRWGSFGTIVVDCPDPQGLYWIVHSAKPTAFEEKLVRASCVHNHVLTEQRTAKSETNCGTWTSFKQFARSVPMRQGFM</sequence>
<dbReference type="AlphaFoldDB" id="A0A176VPS7"/>
<protein>
    <submittedName>
        <fullName evidence="1">Uncharacterized protein</fullName>
    </submittedName>
</protein>
<keyword evidence="2" id="KW-1185">Reference proteome</keyword>
<name>A0A176VPS7_MARPO</name>
<reference evidence="1" key="1">
    <citation type="submission" date="2016-03" db="EMBL/GenBank/DDBJ databases">
        <title>Mechanisms controlling the formation of the plant cell surface in tip-growing cells are functionally conserved among land plants.</title>
        <authorList>
            <person name="Honkanen S."/>
            <person name="Jones V.A."/>
            <person name="Morieri G."/>
            <person name="Champion C."/>
            <person name="Hetherington A.J."/>
            <person name="Kelly S."/>
            <person name="Saint-Marcoux D."/>
            <person name="Proust H."/>
            <person name="Prescott H."/>
            <person name="Dolan L."/>
        </authorList>
    </citation>
    <scope>NUCLEOTIDE SEQUENCE [LARGE SCALE GENOMIC DNA]</scope>
    <source>
        <tissue evidence="1">Whole gametophyte</tissue>
    </source>
</reference>
<proteinExistence type="predicted"/>
<organism evidence="1 2">
    <name type="scientific">Marchantia polymorpha subsp. ruderalis</name>
    <dbReference type="NCBI Taxonomy" id="1480154"/>
    <lineage>
        <taxon>Eukaryota</taxon>
        <taxon>Viridiplantae</taxon>
        <taxon>Streptophyta</taxon>
        <taxon>Embryophyta</taxon>
        <taxon>Marchantiophyta</taxon>
        <taxon>Marchantiopsida</taxon>
        <taxon>Marchantiidae</taxon>
        <taxon>Marchantiales</taxon>
        <taxon>Marchantiaceae</taxon>
        <taxon>Marchantia</taxon>
    </lineage>
</organism>
<dbReference type="EMBL" id="LVLJ01003336">
    <property type="protein sequence ID" value="OAE21856.1"/>
    <property type="molecule type" value="Genomic_DNA"/>
</dbReference>
<gene>
    <name evidence="1" type="ORF">AXG93_138s1270</name>
</gene>